<dbReference type="Proteomes" id="UP000000615">
    <property type="component" value="Segment"/>
</dbReference>
<gene>
    <name evidence="1" type="primary">1.5</name>
    <name evidence="1" type="ORF">AS5_0009</name>
</gene>
<evidence type="ECO:0000313" key="2">
    <source>
        <dbReference type="Proteomes" id="UP000000615"/>
    </source>
</evidence>
<dbReference type="KEGG" id="vg:6449789"/>
<evidence type="ECO:0000313" key="1">
    <source>
        <dbReference type="EMBL" id="ACF15892.1"/>
    </source>
</evidence>
<reference evidence="1 2" key="1">
    <citation type="submission" date="2008-05" db="EMBL/GenBank/DDBJ databases">
        <title>Genomic sequences and analysis of several T7-like bacteriophages.</title>
        <authorList>
            <person name="Savalia D."/>
            <person name="Severinov K."/>
            <person name="Molineux I."/>
        </authorList>
    </citation>
    <scope>NUCLEOTIDE SEQUENCE [LARGE SCALE GENOMIC DNA]</scope>
</reference>
<keyword evidence="2" id="KW-1185">Reference proteome</keyword>
<organism evidence="1 2">
    <name type="scientific">Escherichia phage 13a</name>
    <dbReference type="NCBI Taxonomy" id="532076"/>
    <lineage>
        <taxon>Viruses</taxon>
        <taxon>Duplodnaviria</taxon>
        <taxon>Heunggongvirae</taxon>
        <taxon>Uroviricota</taxon>
        <taxon>Caudoviricetes</taxon>
        <taxon>Autographivirales</taxon>
        <taxon>Autotranscriptaviridae</taxon>
        <taxon>Studiervirinae</taxon>
        <taxon>Teseptimavirus</taxon>
        <taxon>Teseptimavirus 13a</taxon>
    </lineage>
</organism>
<dbReference type="GeneID" id="6449789"/>
<proteinExistence type="predicted"/>
<name>B3VD37_9CAUD</name>
<protein>
    <submittedName>
        <fullName evidence="1">Gp1.5</fullName>
    </submittedName>
</protein>
<accession>B3VD37</accession>
<sequence length="30" mass="3378">MMYLMPLLIVIIGCLALHYTDDDDMPDGHA</sequence>
<dbReference type="EMBL" id="EU734174">
    <property type="protein sequence ID" value="ACF15892.1"/>
    <property type="molecule type" value="Genomic_DNA"/>
</dbReference>
<dbReference type="RefSeq" id="YP_002003942.1">
    <property type="nucleotide sequence ID" value="NC_011045.1"/>
</dbReference>